<dbReference type="OrthoDB" id="2937672at2"/>
<evidence type="ECO:0000313" key="2">
    <source>
        <dbReference type="EMBL" id="RND01346.1"/>
    </source>
</evidence>
<accession>A0A3M8HFT0</accession>
<dbReference type="RefSeq" id="WP_122970560.1">
    <property type="nucleotide sequence ID" value="NZ_RHLQ01000002.1"/>
</dbReference>
<keyword evidence="3" id="KW-1185">Reference proteome</keyword>
<organism evidence="2 3">
    <name type="scientific">Lysinibacillus halotolerans</name>
    <dbReference type="NCBI Taxonomy" id="1368476"/>
    <lineage>
        <taxon>Bacteria</taxon>
        <taxon>Bacillati</taxon>
        <taxon>Bacillota</taxon>
        <taxon>Bacilli</taxon>
        <taxon>Bacillales</taxon>
        <taxon>Bacillaceae</taxon>
        <taxon>Lysinibacillus</taxon>
    </lineage>
</organism>
<feature type="coiled-coil region" evidence="1">
    <location>
        <begin position="38"/>
        <end position="85"/>
    </location>
</feature>
<dbReference type="AlphaFoldDB" id="A0A3M8HFT0"/>
<name>A0A3M8HFT0_9BACI</name>
<comment type="caution">
    <text evidence="2">The sequence shown here is derived from an EMBL/GenBank/DDBJ whole genome shotgun (WGS) entry which is preliminary data.</text>
</comment>
<evidence type="ECO:0008006" key="4">
    <source>
        <dbReference type="Google" id="ProtNLM"/>
    </source>
</evidence>
<dbReference type="EMBL" id="RHLQ01000002">
    <property type="protein sequence ID" value="RND01346.1"/>
    <property type="molecule type" value="Genomic_DNA"/>
</dbReference>
<reference evidence="2 3" key="1">
    <citation type="journal article" date="2014" name="Int. J. Syst. Evol. Microbiol.">
        <title>Lysinibacillus halotolerans sp. nov., isolated from saline-alkaline soil.</title>
        <authorList>
            <person name="Kong D."/>
            <person name="Wang Y."/>
            <person name="Zhao B."/>
            <person name="Li Y."/>
            <person name="Song J."/>
            <person name="Zhai Y."/>
            <person name="Zhang C."/>
            <person name="Wang H."/>
            <person name="Chen X."/>
            <person name="Zhao B."/>
            <person name="Ruan Z."/>
        </authorList>
    </citation>
    <scope>NUCLEOTIDE SEQUENCE [LARGE SCALE GENOMIC DNA]</scope>
    <source>
        <strain evidence="2 3">MCCC 1A12703</strain>
    </source>
</reference>
<evidence type="ECO:0000256" key="1">
    <source>
        <dbReference type="SAM" id="Coils"/>
    </source>
</evidence>
<sequence length="124" mass="14526">MEWTLTGLFIVAILLFIYSMYKNKQATKIEQREIDTVYMTIMEEITKLQNEVQILNLENEILSQKAGLSNEERELQRKLLDLYKRNFKVEVMAAKLKLEPSEVEKLLAPYVSLKKEGRKVANES</sequence>
<protein>
    <recommendedName>
        <fullName evidence="4">DUF2802 domain-containing protein</fullName>
    </recommendedName>
</protein>
<keyword evidence="1" id="KW-0175">Coiled coil</keyword>
<gene>
    <name evidence="2" type="ORF">EC501_01690</name>
</gene>
<evidence type="ECO:0000313" key="3">
    <source>
        <dbReference type="Proteomes" id="UP000279909"/>
    </source>
</evidence>
<proteinExistence type="predicted"/>
<dbReference type="Proteomes" id="UP000279909">
    <property type="component" value="Unassembled WGS sequence"/>
</dbReference>